<dbReference type="GO" id="GO:0008843">
    <property type="term" value="F:endochitinase activity"/>
    <property type="evidence" value="ECO:0007669"/>
    <property type="project" value="UniProtKB-EC"/>
</dbReference>
<evidence type="ECO:0000313" key="8">
    <source>
        <dbReference type="EMBL" id="POZ60230.1"/>
    </source>
</evidence>
<keyword evidence="4 5" id="KW-0326">Glycosidase</keyword>
<dbReference type="Gene3D" id="3.20.20.80">
    <property type="entry name" value="Glycosidases"/>
    <property type="match status" value="1"/>
</dbReference>
<evidence type="ECO:0000256" key="4">
    <source>
        <dbReference type="ARBA" id="ARBA00023295"/>
    </source>
</evidence>
<dbReference type="PANTHER" id="PTHR11177:SF317">
    <property type="entry name" value="CHITINASE 12-RELATED"/>
    <property type="match status" value="1"/>
</dbReference>
<dbReference type="GO" id="GO:0005576">
    <property type="term" value="C:extracellular region"/>
    <property type="evidence" value="ECO:0007669"/>
    <property type="project" value="TreeGrafter"/>
</dbReference>
<protein>
    <recommendedName>
        <fullName evidence="2">chitinase</fullName>
        <ecNumber evidence="2">3.2.1.14</ecNumber>
    </recommendedName>
</protein>
<dbReference type="PROSITE" id="PS51910">
    <property type="entry name" value="GH18_2"/>
    <property type="match status" value="1"/>
</dbReference>
<evidence type="ECO:0000256" key="3">
    <source>
        <dbReference type="ARBA" id="ARBA00022801"/>
    </source>
</evidence>
<sequence>MSRVAFPTPYAGSYYPIYNSGVNQYIPPTSAMPLDLVSALFVAFAHAYPQGQGAVLQLEQGQPEEPQRLSGLVSFARAANPQIKILISLGWGHNDWSYISQDVQTGANLFVPSVIDLIRQYGLDGFDIDDEQINGSSGSISQADFNQVIASLRGALNTAGAQDGKPYFLTITPAFGRGQVDKDNMANFDLINCQNYGGTSPSDFIPLGYPRGQIAWGIDTEGCSPDFPSSADISGLAGIFNWTLSADSACGNFQYTRQIAETVGYSSEAEFAAK</sequence>
<comment type="caution">
    <text evidence="8">The sequence shown here is derived from an EMBL/GenBank/DDBJ whole genome shotgun (WGS) entry which is preliminary data.</text>
</comment>
<keyword evidence="9" id="KW-1185">Reference proteome</keyword>
<dbReference type="AlphaFoldDB" id="A0A2S5DAU5"/>
<dbReference type="SMART" id="SM00636">
    <property type="entry name" value="Glyco_18"/>
    <property type="match status" value="1"/>
</dbReference>
<evidence type="ECO:0000256" key="2">
    <source>
        <dbReference type="ARBA" id="ARBA00012729"/>
    </source>
</evidence>
<dbReference type="PANTHER" id="PTHR11177">
    <property type="entry name" value="CHITINASE"/>
    <property type="match status" value="1"/>
</dbReference>
<reference evidence="9" key="1">
    <citation type="submission" date="2018-02" db="EMBL/GenBank/DDBJ databases">
        <authorList>
            <person name="O'Hara-Hanley K."/>
            <person name="Soby S."/>
        </authorList>
    </citation>
    <scope>NUCLEOTIDE SEQUENCE [LARGE SCALE GENOMIC DNA]</scope>
    <source>
        <strain evidence="9">MWU14-2602</strain>
    </source>
</reference>
<evidence type="ECO:0000256" key="6">
    <source>
        <dbReference type="RuleBase" id="RU004453"/>
    </source>
</evidence>
<dbReference type="InterPro" id="IPR011583">
    <property type="entry name" value="Chitinase_II/V-like_cat"/>
</dbReference>
<evidence type="ECO:0000259" key="7">
    <source>
        <dbReference type="PROSITE" id="PS51910"/>
    </source>
</evidence>
<organism evidence="8 9">
    <name type="scientific">Chromobacterium alticapitis</name>
    <dbReference type="NCBI Taxonomy" id="2073169"/>
    <lineage>
        <taxon>Bacteria</taxon>
        <taxon>Pseudomonadati</taxon>
        <taxon>Pseudomonadota</taxon>
        <taxon>Betaproteobacteria</taxon>
        <taxon>Neisseriales</taxon>
        <taxon>Chromobacteriaceae</taxon>
        <taxon>Chromobacterium</taxon>
    </lineage>
</organism>
<dbReference type="GO" id="GO:0008061">
    <property type="term" value="F:chitin binding"/>
    <property type="evidence" value="ECO:0007669"/>
    <property type="project" value="InterPro"/>
</dbReference>
<accession>A0A2S5DAU5</accession>
<evidence type="ECO:0000313" key="9">
    <source>
        <dbReference type="Proteomes" id="UP000237082"/>
    </source>
</evidence>
<dbReference type="PROSITE" id="PS01095">
    <property type="entry name" value="GH18_1"/>
    <property type="match status" value="1"/>
</dbReference>
<evidence type="ECO:0000256" key="5">
    <source>
        <dbReference type="RuleBase" id="RU000489"/>
    </source>
</evidence>
<dbReference type="SUPFAM" id="SSF51445">
    <property type="entry name" value="(Trans)glycosidases"/>
    <property type="match status" value="1"/>
</dbReference>
<dbReference type="InterPro" id="IPR017853">
    <property type="entry name" value="GH"/>
</dbReference>
<dbReference type="Pfam" id="PF00704">
    <property type="entry name" value="Glyco_hydro_18"/>
    <property type="match status" value="1"/>
</dbReference>
<dbReference type="EC" id="3.2.1.14" evidence="2"/>
<dbReference type="EMBL" id="PQWB01000153">
    <property type="protein sequence ID" value="POZ60230.1"/>
    <property type="molecule type" value="Genomic_DNA"/>
</dbReference>
<dbReference type="Proteomes" id="UP000237082">
    <property type="component" value="Unassembled WGS sequence"/>
</dbReference>
<gene>
    <name evidence="8" type="ORF">C2I19_19935</name>
</gene>
<dbReference type="GO" id="GO:0006032">
    <property type="term" value="P:chitin catabolic process"/>
    <property type="evidence" value="ECO:0007669"/>
    <property type="project" value="TreeGrafter"/>
</dbReference>
<dbReference type="InterPro" id="IPR050314">
    <property type="entry name" value="Glycosyl_Hydrlase_18"/>
</dbReference>
<dbReference type="InterPro" id="IPR001223">
    <property type="entry name" value="Glyco_hydro18_cat"/>
</dbReference>
<name>A0A2S5DAU5_9NEIS</name>
<comment type="similarity">
    <text evidence="6">Belongs to the glycosyl hydrolase 18 family.</text>
</comment>
<dbReference type="InterPro" id="IPR001579">
    <property type="entry name" value="Glyco_hydro_18_chit_AS"/>
</dbReference>
<evidence type="ECO:0000256" key="1">
    <source>
        <dbReference type="ARBA" id="ARBA00000822"/>
    </source>
</evidence>
<proteinExistence type="inferred from homology"/>
<dbReference type="OrthoDB" id="9775889at2"/>
<dbReference type="GO" id="GO:0005975">
    <property type="term" value="P:carbohydrate metabolic process"/>
    <property type="evidence" value="ECO:0007669"/>
    <property type="project" value="InterPro"/>
</dbReference>
<comment type="catalytic activity">
    <reaction evidence="1">
        <text>Random endo-hydrolysis of N-acetyl-beta-D-glucosaminide (1-&gt;4)-beta-linkages in chitin and chitodextrins.</text>
        <dbReference type="EC" id="3.2.1.14"/>
    </reaction>
</comment>
<dbReference type="RefSeq" id="WP_103904347.1">
    <property type="nucleotide sequence ID" value="NZ_PQWB01000153.1"/>
</dbReference>
<feature type="domain" description="GH18" evidence="7">
    <location>
        <begin position="9"/>
        <end position="266"/>
    </location>
</feature>
<keyword evidence="3 5" id="KW-0378">Hydrolase</keyword>